<sequence>MDDVDGGAPPPSTKPGLTAVPRFNPPPGWPSPPPGWQPPAGWRPDPSWPPAPPGWVFWDDDASVGAARVAGPPVVTPPTAEPTVLLRKVANLLVEDAQLDLPPALGVALDVVDVDTTPAEVVIDVFRAAYGGLWVGGTLIVTDRTVDFRANGMNRAVQSGTLDLSVQLRHVAAVEVLPGVVTRIVAMRVGGRVVKARTYGADRVAETLRQAIARARS</sequence>
<protein>
    <submittedName>
        <fullName evidence="2">Uncharacterized protein</fullName>
    </submittedName>
</protein>
<dbReference type="OrthoDB" id="6292895at2"/>
<keyword evidence="3" id="KW-1185">Reference proteome</keyword>
<name>A0A3N2D0L1_9MICO</name>
<accession>A0A3N2D0L1</accession>
<comment type="caution">
    <text evidence="2">The sequence shown here is derived from an EMBL/GenBank/DDBJ whole genome shotgun (WGS) entry which is preliminary data.</text>
</comment>
<proteinExistence type="predicted"/>
<evidence type="ECO:0000256" key="1">
    <source>
        <dbReference type="SAM" id="MobiDB-lite"/>
    </source>
</evidence>
<feature type="compositionally biased region" description="Pro residues" evidence="1">
    <location>
        <begin position="23"/>
        <end position="37"/>
    </location>
</feature>
<evidence type="ECO:0000313" key="3">
    <source>
        <dbReference type="Proteomes" id="UP000275356"/>
    </source>
</evidence>
<dbReference type="AlphaFoldDB" id="A0A3N2D0L1"/>
<feature type="region of interest" description="Disordered" evidence="1">
    <location>
        <begin position="1"/>
        <end position="52"/>
    </location>
</feature>
<dbReference type="EMBL" id="RKHQ01000002">
    <property type="protein sequence ID" value="ROR93312.1"/>
    <property type="molecule type" value="Genomic_DNA"/>
</dbReference>
<dbReference type="RefSeq" id="WP_123740290.1">
    <property type="nucleotide sequence ID" value="NZ_RKHQ01000002.1"/>
</dbReference>
<reference evidence="2 3" key="1">
    <citation type="submission" date="2018-11" db="EMBL/GenBank/DDBJ databases">
        <title>Sequencing the genomes of 1000 actinobacteria strains.</title>
        <authorList>
            <person name="Klenk H.-P."/>
        </authorList>
    </citation>
    <scope>NUCLEOTIDE SEQUENCE [LARGE SCALE GENOMIC DNA]</scope>
    <source>
        <strain evidence="2 3">DSM 13521</strain>
    </source>
</reference>
<evidence type="ECO:0000313" key="2">
    <source>
        <dbReference type="EMBL" id="ROR93312.1"/>
    </source>
</evidence>
<organism evidence="2 3">
    <name type="scientific">Salana multivorans</name>
    <dbReference type="NCBI Taxonomy" id="120377"/>
    <lineage>
        <taxon>Bacteria</taxon>
        <taxon>Bacillati</taxon>
        <taxon>Actinomycetota</taxon>
        <taxon>Actinomycetes</taxon>
        <taxon>Micrococcales</taxon>
        <taxon>Beutenbergiaceae</taxon>
        <taxon>Salana</taxon>
    </lineage>
</organism>
<dbReference type="Proteomes" id="UP000275356">
    <property type="component" value="Unassembled WGS sequence"/>
</dbReference>
<gene>
    <name evidence="2" type="ORF">EDD28_2724</name>
</gene>